<keyword evidence="3" id="KW-0812">Transmembrane</keyword>
<evidence type="ECO:0008006" key="6">
    <source>
        <dbReference type="Google" id="ProtNLM"/>
    </source>
</evidence>
<feature type="transmembrane region" description="Helical" evidence="3">
    <location>
        <begin position="79"/>
        <end position="97"/>
    </location>
</feature>
<keyword evidence="1" id="KW-0479">Metal-binding</keyword>
<evidence type="ECO:0000256" key="1">
    <source>
        <dbReference type="ARBA" id="ARBA00022723"/>
    </source>
</evidence>
<dbReference type="EMBL" id="BSDI01000007">
    <property type="protein sequence ID" value="GLH96342.1"/>
    <property type="molecule type" value="Genomic_DNA"/>
</dbReference>
<feature type="region of interest" description="Disordered" evidence="2">
    <location>
        <begin position="403"/>
        <end position="455"/>
    </location>
</feature>
<dbReference type="RefSeq" id="WP_281893537.1">
    <property type="nucleotide sequence ID" value="NZ_BSDI01000007.1"/>
</dbReference>
<protein>
    <recommendedName>
        <fullName evidence="6">Plastocyanin-like domain-containing protein</fullName>
    </recommendedName>
</protein>
<reference evidence="4" key="1">
    <citation type="submission" date="2022-12" db="EMBL/GenBank/DDBJ databases">
        <title>New Phytohabitans aurantiacus sp. RD004123 nov., an actinomycete isolated from soil.</title>
        <authorList>
            <person name="Triningsih D.W."/>
            <person name="Harunari E."/>
            <person name="Igarashi Y."/>
        </authorList>
    </citation>
    <scope>NUCLEOTIDE SEQUENCE</scope>
    <source>
        <strain evidence="4">RD004123</strain>
    </source>
</reference>
<evidence type="ECO:0000313" key="5">
    <source>
        <dbReference type="Proteomes" id="UP001144280"/>
    </source>
</evidence>
<evidence type="ECO:0000256" key="3">
    <source>
        <dbReference type="SAM" id="Phobius"/>
    </source>
</evidence>
<evidence type="ECO:0000256" key="2">
    <source>
        <dbReference type="SAM" id="MobiDB-lite"/>
    </source>
</evidence>
<dbReference type="SUPFAM" id="SSF49503">
    <property type="entry name" value="Cupredoxins"/>
    <property type="match status" value="5"/>
</dbReference>
<dbReference type="InterPro" id="IPR008972">
    <property type="entry name" value="Cupredoxin"/>
</dbReference>
<dbReference type="Proteomes" id="UP001144280">
    <property type="component" value="Unassembled WGS sequence"/>
</dbReference>
<dbReference type="Gene3D" id="2.60.40.420">
    <property type="entry name" value="Cupredoxins - blue copper proteins"/>
    <property type="match status" value="5"/>
</dbReference>
<dbReference type="PROSITE" id="PS00080">
    <property type="entry name" value="MULTICOPPER_OXIDASE2"/>
    <property type="match status" value="1"/>
</dbReference>
<organism evidence="4 5">
    <name type="scientific">Phytohabitans aurantiacus</name>
    <dbReference type="NCBI Taxonomy" id="3016789"/>
    <lineage>
        <taxon>Bacteria</taxon>
        <taxon>Bacillati</taxon>
        <taxon>Actinomycetota</taxon>
        <taxon>Actinomycetes</taxon>
        <taxon>Micromonosporales</taxon>
        <taxon>Micromonosporaceae</taxon>
    </lineage>
</organism>
<proteinExistence type="predicted"/>
<name>A0ABQ5QR68_9ACTN</name>
<feature type="region of interest" description="Disordered" evidence="2">
    <location>
        <begin position="1237"/>
        <end position="1286"/>
    </location>
</feature>
<feature type="transmembrane region" description="Helical" evidence="3">
    <location>
        <begin position="118"/>
        <end position="136"/>
    </location>
</feature>
<feature type="region of interest" description="Disordered" evidence="2">
    <location>
        <begin position="742"/>
        <end position="768"/>
    </location>
</feature>
<keyword evidence="3" id="KW-1133">Transmembrane helix</keyword>
<keyword evidence="3" id="KW-0472">Membrane</keyword>
<comment type="caution">
    <text evidence="4">The sequence shown here is derived from an EMBL/GenBank/DDBJ whole genome shotgun (WGS) entry which is preliminary data.</text>
</comment>
<feature type="compositionally biased region" description="Polar residues" evidence="2">
    <location>
        <begin position="1273"/>
        <end position="1282"/>
    </location>
</feature>
<dbReference type="InterPro" id="IPR002355">
    <property type="entry name" value="Cu_oxidase_Cu_BS"/>
</dbReference>
<feature type="compositionally biased region" description="Low complexity" evidence="2">
    <location>
        <begin position="1237"/>
        <end position="1246"/>
    </location>
</feature>
<evidence type="ECO:0000313" key="4">
    <source>
        <dbReference type="EMBL" id="GLH96342.1"/>
    </source>
</evidence>
<gene>
    <name evidence="4" type="ORF">Pa4123_16160</name>
</gene>
<sequence length="1666" mass="176835">MDVLIAIPAAVAAIWLADLAVRHTRADGRTSAAHAAAVSLFCVPLMVPLGQLQPIVHGLFVDAAAGHHASAGGGTLAGAIWYAIGAQPVAFAVALLTGERLGRRPVRRRRWARRVSRAVVLASASLLVVGMIPQSASAAAAAAPRTVPDRVAAAAAVGECGSVPRRQYDVSAINLDITVNRHGDHDPFGFMYVLNAREADVRAQEAALRAAARAPDGATTGAKVSIGLAQDPIQPLVLRARVGDCVVINLTNKLTQPPKGGPGFQTTPIVTQPGGVPSVSVDMQGVAYSAAAGEGGDLVGNNPASVMVPPGATRTYRFYLDPLLGEGARVFRSGGNSVQTTAHGLFGALVAEPAGSTWSDPRTGQDRTSDVSWNSWEAMVRPPNEPAFREFTLMYHEIGDENFNLRRPPREGAPQPATPDPGDGEGAPLPMIDETGQATGGANTKAYRPGSRGLNYRSEPFMRRLNSLAAAGKTDAQMLANESLAYGSYMFGDSPTPMPRSYLGEPTKTRLVHPGFEQLHVHHLHGGATRWRQNPDADNTDMAGGLRKVPVQNASSIRLDSQTIGPEETYNLEHECGAGGCQQAAGDFLFHCHIAHHYIAGMWSFWRVFDTRQADLATLPGRAQAPAAVDSAGLLGRQIGGRTVVLRANVTNASTQVALEDLVESQIPPQGVRVDDEDATVWNWTKEGTATAPVYKGEPEDTRVWANFSSTAPGVRPAIQFNPTNGRPAWPMLRPHFAQRPPFSPNGHSGAPWLGENGSAQRPDGLCPSGAPLKTYNVTAVSLPVRQTVRETDAGGRLFVLNEDKQALLNGTRPPDPLTIRSNVGDCVAVTFSSELNPAGQEKVNMHTHFVQFDPQASDGVISGFSYEQSIYSDAREDRTATAATAAGATTIDVTNVDRLRPGISIGVGVGRPNIEIRRITGISGNTLTFDRALTNAHAVGDPVTVEFVQYRWYSDVDSGTVFWHDHVDGIQSWAHGLFGAHIIEPAGSTYHDPRTGAQVRSGTIVDIRTSRSVGVGTGGSFREFMLFLGNGRQGRPELDNPAFFGILGQNRNFGQECEEGWINLRAAPIGERVPPGSTPADPATTDQRQEFSGAVCRSTTSNQNVPDGSNTVNATVATVDPYAFSSVKYGDPGTPLLRAYVGDPVVIRTIGLNERGEALRMQGHRFRVERFNAAGELTDTATTGISERFDYILDGGAGGPGQMPGDYLYHSARNFAFETGAWGIFRVHDRRSADLAPLPDRAAPPTGTGFPLLSAATGNTQQAPGPNPPPATQSGVVSSTRDPCPAGVPQRAYDVSLINVTLPTAPVIDTEGVIYALTSDVAGIRSGQKPVEPLVLRVNRGDCLQVTLRNQVDADSRYGGRRAGFDLSKLPFNPQTSGGGAVGLNPDTTVAIGGSVTYRAFADRDTGTSIFRNLGSEVSQRHGAYGLLIVEPTGSTWFNSANNAPLGATATSTQAIIRGPGTQRFREFALTLSTTDQHYSRSIVPYQDVVAGTGVNSTFTAGNPPVADKGFTHVSYHSEPITVRLGLTSSPPNPSPNYGTAFSSAVHGDPATPVFRAYAGDPVVYRLGIGASDQLHNFTIAGHMFPKEPNMWNGTTDRRSALLSSRTVTAGETIDAEIVGGAGGPPANTGDYMYRDGRQPFTEAGMWGIFRVVPSGTTLGDLARL</sequence>
<keyword evidence="5" id="KW-1185">Reference proteome</keyword>
<accession>A0ABQ5QR68</accession>